<keyword evidence="1" id="KW-1133">Transmembrane helix</keyword>
<dbReference type="AlphaFoldDB" id="A0A1C0YUH6"/>
<proteinExistence type="predicted"/>
<dbReference type="EMBL" id="MATO01000034">
    <property type="protein sequence ID" value="OCS90828.1"/>
    <property type="molecule type" value="Genomic_DNA"/>
</dbReference>
<keyword evidence="3" id="KW-1185">Reference proteome</keyword>
<comment type="caution">
    <text evidence="2">The sequence shown here is derived from an EMBL/GenBank/DDBJ whole genome shotgun (WGS) entry which is preliminary data.</text>
</comment>
<feature type="transmembrane region" description="Helical" evidence="1">
    <location>
        <begin position="12"/>
        <end position="37"/>
    </location>
</feature>
<evidence type="ECO:0000313" key="2">
    <source>
        <dbReference type="EMBL" id="OCS90828.1"/>
    </source>
</evidence>
<sequence length="65" mass="6997">MQLVDNSNTITTMALQLAGIIIGIAIIAALFGALVRVTNAPQWLIKPVVTLGALIGMYFIFSLFF</sequence>
<reference evidence="2 3" key="1">
    <citation type="submission" date="2016-07" db="EMBL/GenBank/DDBJ databases">
        <title>Caryophanon latum genome sequencing.</title>
        <authorList>
            <person name="Verma A."/>
            <person name="Pal Y."/>
            <person name="Krishnamurthi S."/>
        </authorList>
    </citation>
    <scope>NUCLEOTIDE SEQUENCE [LARGE SCALE GENOMIC DNA]</scope>
    <source>
        <strain evidence="2 3">DSM 14151</strain>
    </source>
</reference>
<evidence type="ECO:0000256" key="1">
    <source>
        <dbReference type="SAM" id="Phobius"/>
    </source>
</evidence>
<dbReference type="RefSeq" id="WP_066464266.1">
    <property type="nucleotide sequence ID" value="NZ_MATO01000034.1"/>
</dbReference>
<feature type="transmembrane region" description="Helical" evidence="1">
    <location>
        <begin position="43"/>
        <end position="64"/>
    </location>
</feature>
<gene>
    <name evidence="2" type="ORF">A6K76_01900</name>
</gene>
<accession>A0A1C0YUH6</accession>
<organism evidence="2 3">
    <name type="scientific">Caryophanon latum</name>
    <dbReference type="NCBI Taxonomy" id="33977"/>
    <lineage>
        <taxon>Bacteria</taxon>
        <taxon>Bacillati</taxon>
        <taxon>Bacillota</taxon>
        <taxon>Bacilli</taxon>
        <taxon>Bacillales</taxon>
        <taxon>Caryophanaceae</taxon>
        <taxon>Caryophanon</taxon>
    </lineage>
</organism>
<keyword evidence="1" id="KW-0472">Membrane</keyword>
<evidence type="ECO:0000313" key="3">
    <source>
        <dbReference type="Proteomes" id="UP000093482"/>
    </source>
</evidence>
<protein>
    <submittedName>
        <fullName evidence="2">Uncharacterized protein</fullName>
    </submittedName>
</protein>
<name>A0A1C0YUH6_9BACL</name>
<dbReference type="Proteomes" id="UP000093482">
    <property type="component" value="Unassembled WGS sequence"/>
</dbReference>
<keyword evidence="1" id="KW-0812">Transmembrane</keyword>